<dbReference type="InterPro" id="IPR038975">
    <property type="entry name" value="THNL"/>
</dbReference>
<evidence type="ECO:0008006" key="4">
    <source>
        <dbReference type="Google" id="ProtNLM"/>
    </source>
</evidence>
<dbReference type="Gramene" id="ESQ51506">
    <property type="protein sequence ID" value="ESQ51506"/>
    <property type="gene ID" value="EUTSA_v10017433mg"/>
</dbReference>
<reference evidence="2 3" key="1">
    <citation type="journal article" date="2013" name="Front. Plant Sci.">
        <title>The Reference Genome of the Halophytic Plant Eutrema salsugineum.</title>
        <authorList>
            <person name="Yang R."/>
            <person name="Jarvis D.E."/>
            <person name="Chen H."/>
            <person name="Beilstein M.A."/>
            <person name="Grimwood J."/>
            <person name="Jenkins J."/>
            <person name="Shu S."/>
            <person name="Prochnik S."/>
            <person name="Xin M."/>
            <person name="Ma C."/>
            <person name="Schmutz J."/>
            <person name="Wing R.A."/>
            <person name="Mitchell-Olds T."/>
            <person name="Schumaker K.S."/>
            <person name="Wang X."/>
        </authorList>
    </citation>
    <scope>NUCLEOTIDE SEQUENCE [LARGE SCALE GENOMIC DNA]</scope>
</reference>
<dbReference type="PANTHER" id="PTHR36312:SF10">
    <property type="entry name" value="KNOTTIN SCORPION TOXIN-LIKE DOMAIN-CONTAINING PROTEIN"/>
    <property type="match status" value="1"/>
</dbReference>
<dbReference type="PANTHER" id="PTHR36312">
    <property type="entry name" value="THIONIN-LIKE PROTEIN 1"/>
    <property type="match status" value="1"/>
</dbReference>
<evidence type="ECO:0000313" key="2">
    <source>
        <dbReference type="EMBL" id="ESQ51506.1"/>
    </source>
</evidence>
<gene>
    <name evidence="2" type="ORF">EUTSA_v10017433mg</name>
</gene>
<feature type="chain" id="PRO_5004724136" description="Thionin-like protein 2" evidence="1">
    <location>
        <begin position="29"/>
        <end position="120"/>
    </location>
</feature>
<dbReference type="Proteomes" id="UP000030689">
    <property type="component" value="Unassembled WGS sequence"/>
</dbReference>
<accession>V4NXA1</accession>
<protein>
    <recommendedName>
        <fullName evidence="4">Thionin-like protein 2</fullName>
    </recommendedName>
</protein>
<keyword evidence="3" id="KW-1185">Reference proteome</keyword>
<name>V4NXA1_EUTSA</name>
<dbReference type="OMA" id="MENTKMF"/>
<proteinExistence type="predicted"/>
<organism evidence="2 3">
    <name type="scientific">Eutrema salsugineum</name>
    <name type="common">Saltwater cress</name>
    <name type="synonym">Sisymbrium salsugineum</name>
    <dbReference type="NCBI Taxonomy" id="72664"/>
    <lineage>
        <taxon>Eukaryota</taxon>
        <taxon>Viridiplantae</taxon>
        <taxon>Streptophyta</taxon>
        <taxon>Embryophyta</taxon>
        <taxon>Tracheophyta</taxon>
        <taxon>Spermatophyta</taxon>
        <taxon>Magnoliopsida</taxon>
        <taxon>eudicotyledons</taxon>
        <taxon>Gunneridae</taxon>
        <taxon>Pentapetalae</taxon>
        <taxon>rosids</taxon>
        <taxon>malvids</taxon>
        <taxon>Brassicales</taxon>
        <taxon>Brassicaceae</taxon>
        <taxon>Eutremeae</taxon>
        <taxon>Eutrema</taxon>
    </lineage>
</organism>
<dbReference type="AlphaFoldDB" id="V4NXA1"/>
<feature type="signal peptide" evidence="1">
    <location>
        <begin position="1"/>
        <end position="28"/>
    </location>
</feature>
<sequence length="120" mass="13496">MENKRMAVFVVMMLTIGNLMFESEAVNADFPLCYIKCYELCILNPIALIKNSCPPKCLHKCGENPVSEIKQNKIDQTDYFCKVGCVMHRCVSVEDQDTEVGEEKATVCVNSCSDTCNKKN</sequence>
<dbReference type="EMBL" id="KI517385">
    <property type="protein sequence ID" value="ESQ51506.1"/>
    <property type="molecule type" value="Genomic_DNA"/>
</dbReference>
<dbReference type="KEGG" id="eus:EUTSA_v10017433mg"/>
<evidence type="ECO:0000256" key="1">
    <source>
        <dbReference type="SAM" id="SignalP"/>
    </source>
</evidence>
<keyword evidence="1" id="KW-0732">Signal</keyword>
<evidence type="ECO:0000313" key="3">
    <source>
        <dbReference type="Proteomes" id="UP000030689"/>
    </source>
</evidence>